<sequence>MDKTRKRQQDQISKNKFNNESKSLKVQNQNGTHNSVKEGLGPNTKR</sequence>
<accession>A0A136WG63</accession>
<dbReference type="AlphaFoldDB" id="A0A136WG63"/>
<evidence type="ECO:0000256" key="1">
    <source>
        <dbReference type="SAM" id="MobiDB-lite"/>
    </source>
</evidence>
<dbReference type="Proteomes" id="UP000070539">
    <property type="component" value="Unassembled WGS sequence"/>
</dbReference>
<organism evidence="2 3">
    <name type="scientific">Anaerotignum neopropionicum</name>
    <dbReference type="NCBI Taxonomy" id="36847"/>
    <lineage>
        <taxon>Bacteria</taxon>
        <taxon>Bacillati</taxon>
        <taxon>Bacillota</taxon>
        <taxon>Clostridia</taxon>
        <taxon>Lachnospirales</taxon>
        <taxon>Anaerotignaceae</taxon>
        <taxon>Anaerotignum</taxon>
    </lineage>
</organism>
<reference evidence="2 3" key="1">
    <citation type="submission" date="2016-01" db="EMBL/GenBank/DDBJ databases">
        <title>Genome sequence of Clostridium neopropionicum X4, DSM-3847.</title>
        <authorList>
            <person name="Poehlein A."/>
            <person name="Beck M.H."/>
            <person name="Bengelsdorf F.R."/>
            <person name="Daniel R."/>
            <person name="Duerre P."/>
        </authorList>
    </citation>
    <scope>NUCLEOTIDE SEQUENCE [LARGE SCALE GENOMIC DNA]</scope>
    <source>
        <strain evidence="2 3">DSM-3847</strain>
    </source>
</reference>
<feature type="compositionally biased region" description="Polar residues" evidence="1">
    <location>
        <begin position="24"/>
        <end position="34"/>
    </location>
</feature>
<evidence type="ECO:0000313" key="2">
    <source>
        <dbReference type="EMBL" id="KXL53492.1"/>
    </source>
</evidence>
<comment type="caution">
    <text evidence="2">The sequence shown here is derived from an EMBL/GenBank/DDBJ whole genome shotgun (WGS) entry which is preliminary data.</text>
</comment>
<evidence type="ECO:0000313" key="3">
    <source>
        <dbReference type="Proteomes" id="UP000070539"/>
    </source>
</evidence>
<dbReference type="EMBL" id="LRVM01000002">
    <property type="protein sequence ID" value="KXL53492.1"/>
    <property type="molecule type" value="Genomic_DNA"/>
</dbReference>
<keyword evidence="3" id="KW-1185">Reference proteome</keyword>
<feature type="region of interest" description="Disordered" evidence="1">
    <location>
        <begin position="1"/>
        <end position="46"/>
    </location>
</feature>
<gene>
    <name evidence="2" type="ORF">CLNEO_07180</name>
</gene>
<proteinExistence type="predicted"/>
<name>A0A136WG63_9FIRM</name>
<protein>
    <submittedName>
        <fullName evidence="2">Uncharacterized protein</fullName>
    </submittedName>
</protein>
<dbReference type="STRING" id="36847.CLNEO_07180"/>